<dbReference type="InterPro" id="IPR001087">
    <property type="entry name" value="GDSL"/>
</dbReference>
<dbReference type="PANTHER" id="PTHR45648:SF22">
    <property type="entry name" value="GDSL LIPASE_ACYLHYDROLASE FAMILY PROTEIN (AFU_ORTHOLOGUE AFUA_4G14700)"/>
    <property type="match status" value="1"/>
</dbReference>
<evidence type="ECO:0000313" key="4">
    <source>
        <dbReference type="Proteomes" id="UP001590950"/>
    </source>
</evidence>
<gene>
    <name evidence="3" type="ORF">N7G274_005374</name>
</gene>
<evidence type="ECO:0000313" key="3">
    <source>
        <dbReference type="EMBL" id="KAL2042186.1"/>
    </source>
</evidence>
<keyword evidence="1" id="KW-0378">Hydrolase</keyword>
<keyword evidence="2" id="KW-0732">Signal</keyword>
<dbReference type="Proteomes" id="UP001590950">
    <property type="component" value="Unassembled WGS sequence"/>
</dbReference>
<sequence>MLQVFSLTSTLLSIYSALPLIGASPNVRSVPAAPPPAWVCGWNTCRFLPGNPPAVSPSSVYSSWDNVRYLEVFGASYTYTGPNIINPQPPFQTSCNGPNYIDLMTYQWNQSLIETDNFAISGSPVDWTLICGDGPLQTACGQNNDFVRQIDWYVGNFSTNKPAGWTPSNSLYLIAFGINDINYGYKNWSAASPLIFKQYHASFEQLYQLGARNFVFVNVPPIDRSPTAVDDGTTIAADWKADVIDFNGRLELMIEAIGNKHTDATFFLYDMNGVFTSVLDNTAYSDITAGYIDTTHNCTVYADSYLGAPIPSMTYKSPDCPYAVPQYFWFSGYHPTYPLHNLTANELAFGLQHLV</sequence>
<protein>
    <recommendedName>
        <fullName evidence="5">Carbohydrate esterase family 16 protein</fullName>
    </recommendedName>
</protein>
<feature type="chain" id="PRO_5047090390" description="Carbohydrate esterase family 16 protein" evidence="2">
    <location>
        <begin position="24"/>
        <end position="355"/>
    </location>
</feature>
<dbReference type="InterPro" id="IPR051058">
    <property type="entry name" value="GDSL_Est/Lipase"/>
</dbReference>
<dbReference type="EMBL" id="JBEFKJ010000015">
    <property type="protein sequence ID" value="KAL2042186.1"/>
    <property type="molecule type" value="Genomic_DNA"/>
</dbReference>
<reference evidence="3 4" key="1">
    <citation type="submission" date="2024-09" db="EMBL/GenBank/DDBJ databases">
        <title>Rethinking Asexuality: The Enigmatic Case of Functional Sexual Genes in Lepraria (Stereocaulaceae).</title>
        <authorList>
            <person name="Doellman M."/>
            <person name="Sun Y."/>
            <person name="Barcenas-Pena A."/>
            <person name="Lumbsch H.T."/>
            <person name="Grewe F."/>
        </authorList>
    </citation>
    <scope>NUCLEOTIDE SEQUENCE [LARGE SCALE GENOMIC DNA]</scope>
    <source>
        <strain evidence="3 4">Mercado 3170</strain>
    </source>
</reference>
<dbReference type="Gene3D" id="3.40.50.1110">
    <property type="entry name" value="SGNH hydrolase"/>
    <property type="match status" value="1"/>
</dbReference>
<dbReference type="SUPFAM" id="SSF52266">
    <property type="entry name" value="SGNH hydrolase"/>
    <property type="match status" value="1"/>
</dbReference>
<comment type="caution">
    <text evidence="3">The sequence shown here is derived from an EMBL/GenBank/DDBJ whole genome shotgun (WGS) entry which is preliminary data.</text>
</comment>
<dbReference type="InterPro" id="IPR036514">
    <property type="entry name" value="SGNH_hydro_sf"/>
</dbReference>
<accession>A0ABR4ABF3</accession>
<name>A0ABR4ABF3_9LECA</name>
<evidence type="ECO:0008006" key="5">
    <source>
        <dbReference type="Google" id="ProtNLM"/>
    </source>
</evidence>
<keyword evidence="4" id="KW-1185">Reference proteome</keyword>
<evidence type="ECO:0000256" key="2">
    <source>
        <dbReference type="SAM" id="SignalP"/>
    </source>
</evidence>
<proteinExistence type="predicted"/>
<dbReference type="Pfam" id="PF00657">
    <property type="entry name" value="Lipase_GDSL"/>
    <property type="match status" value="1"/>
</dbReference>
<evidence type="ECO:0000256" key="1">
    <source>
        <dbReference type="ARBA" id="ARBA00022801"/>
    </source>
</evidence>
<dbReference type="PANTHER" id="PTHR45648">
    <property type="entry name" value="GDSL LIPASE/ACYLHYDROLASE FAMILY PROTEIN (AFU_ORTHOLOGUE AFUA_4G14700)"/>
    <property type="match status" value="1"/>
</dbReference>
<organism evidence="3 4">
    <name type="scientific">Stereocaulon virgatum</name>
    <dbReference type="NCBI Taxonomy" id="373712"/>
    <lineage>
        <taxon>Eukaryota</taxon>
        <taxon>Fungi</taxon>
        <taxon>Dikarya</taxon>
        <taxon>Ascomycota</taxon>
        <taxon>Pezizomycotina</taxon>
        <taxon>Lecanoromycetes</taxon>
        <taxon>OSLEUM clade</taxon>
        <taxon>Lecanoromycetidae</taxon>
        <taxon>Lecanorales</taxon>
        <taxon>Lecanorineae</taxon>
        <taxon>Stereocaulaceae</taxon>
        <taxon>Stereocaulon</taxon>
    </lineage>
</organism>
<feature type="signal peptide" evidence="2">
    <location>
        <begin position="1"/>
        <end position="23"/>
    </location>
</feature>